<dbReference type="AlphaFoldDB" id="A0A4Y8L631"/>
<comment type="pathway">
    <text evidence="2 13">Glycolipid biosynthesis; lipid IV(A) biosynthesis; lipid IV(A) from (3R)-3-hydroxytetradecanoyl-[acyl-carrier-protein] and UDP-N-acetyl-alpha-D-glucosamine: step 6/6.</text>
</comment>
<dbReference type="GO" id="GO:0005524">
    <property type="term" value="F:ATP binding"/>
    <property type="evidence" value="ECO:0007669"/>
    <property type="project" value="UniProtKB-UniRule"/>
</dbReference>
<evidence type="ECO:0000256" key="4">
    <source>
        <dbReference type="ARBA" id="ARBA00016436"/>
    </source>
</evidence>
<evidence type="ECO:0000313" key="14">
    <source>
        <dbReference type="EMBL" id="TFD98043.1"/>
    </source>
</evidence>
<keyword evidence="10 13" id="KW-0067">ATP-binding</keyword>
<dbReference type="GO" id="GO:0005886">
    <property type="term" value="C:plasma membrane"/>
    <property type="evidence" value="ECO:0007669"/>
    <property type="project" value="TreeGrafter"/>
</dbReference>
<keyword evidence="15" id="KW-1185">Reference proteome</keyword>
<sequence length="372" mass="42950">MPVTNIKNSHINKWLLPLSWMYGLIVFIRNKLFDWKILKQKEYPVPVICIGNITVGGTGKTPHTEYLISLLKTNYKVAVLSRGYKRKSSGYILATPDSTASQIGDEPYQIKNKYPDILVAVDSKRQRGIENLLSLPDNEKPDVILLDDAFQHRYVKPSFTVLLTDFNRLMTHDALLPAGRLREPAHYAEKADIVIITKCPTSTKPLDQRILSKDLHLYPYQNLFFTSFQYGLLSPVFNTDKPKLSLNEISNKDVLIVAGIANPKPFERKIRRHAKKAEKMLFSDHYQFSDKDITSIEEKVNSLGKREKMIITTEKDAARLKSFVNLDKSFKEMLYYLPIEVIFVNEHDKEIFNNKITEHVRENTRNGQLHQK</sequence>
<evidence type="ECO:0000256" key="8">
    <source>
        <dbReference type="ARBA" id="ARBA00022741"/>
    </source>
</evidence>
<dbReference type="HAMAP" id="MF_00409">
    <property type="entry name" value="LpxK"/>
    <property type="match status" value="1"/>
</dbReference>
<dbReference type="GO" id="GO:0009245">
    <property type="term" value="P:lipid A biosynthetic process"/>
    <property type="evidence" value="ECO:0007669"/>
    <property type="project" value="UniProtKB-UniRule"/>
</dbReference>
<evidence type="ECO:0000256" key="11">
    <source>
        <dbReference type="ARBA" id="ARBA00023098"/>
    </source>
</evidence>
<keyword evidence="7 13" id="KW-0808">Transferase</keyword>
<evidence type="ECO:0000313" key="15">
    <source>
        <dbReference type="Proteomes" id="UP000297861"/>
    </source>
</evidence>
<dbReference type="GO" id="GO:0009244">
    <property type="term" value="P:lipopolysaccharide core region biosynthetic process"/>
    <property type="evidence" value="ECO:0007669"/>
    <property type="project" value="TreeGrafter"/>
</dbReference>
<evidence type="ECO:0000256" key="2">
    <source>
        <dbReference type="ARBA" id="ARBA00004870"/>
    </source>
</evidence>
<protein>
    <recommendedName>
        <fullName evidence="4 13">Tetraacyldisaccharide 4'-kinase</fullName>
        <ecNumber evidence="3 13">2.7.1.130</ecNumber>
    </recommendedName>
    <alternativeName>
        <fullName evidence="12 13">Lipid A 4'-kinase</fullName>
    </alternativeName>
</protein>
<feature type="binding site" evidence="13">
    <location>
        <begin position="54"/>
        <end position="61"/>
    </location>
    <ligand>
        <name>ATP</name>
        <dbReference type="ChEBI" id="CHEBI:30616"/>
    </ligand>
</feature>
<dbReference type="EC" id="2.7.1.130" evidence="3 13"/>
<gene>
    <name evidence="13 14" type="primary">lpxK</name>
    <name evidence="14" type="ORF">E2605_05335</name>
</gene>
<dbReference type="STRING" id="1121485.GCA_000426485_02526"/>
<keyword evidence="9 13" id="KW-0418">Kinase</keyword>
<reference evidence="14 15" key="1">
    <citation type="submission" date="2019-03" db="EMBL/GenBank/DDBJ databases">
        <title>San Antonio Military Medical Center submission to MRSN (WRAIR), pending publication.</title>
        <authorList>
            <person name="Blyth D.M."/>
            <person name="Mccarthy S.L."/>
            <person name="Schall S.E."/>
            <person name="Stam J.A."/>
            <person name="Ong A.C."/>
            <person name="Mcgann P.T."/>
        </authorList>
    </citation>
    <scope>NUCLEOTIDE SEQUENCE [LARGE SCALE GENOMIC DNA]</scope>
    <source>
        <strain evidence="14 15">MRSN571793</strain>
    </source>
</reference>
<comment type="catalytic activity">
    <reaction evidence="13">
        <text>a lipid A disaccharide + ATP = a lipid IVA + ADP + H(+)</text>
        <dbReference type="Rhea" id="RHEA:67840"/>
        <dbReference type="ChEBI" id="CHEBI:15378"/>
        <dbReference type="ChEBI" id="CHEBI:30616"/>
        <dbReference type="ChEBI" id="CHEBI:176343"/>
        <dbReference type="ChEBI" id="CHEBI:176425"/>
        <dbReference type="ChEBI" id="CHEBI:456216"/>
        <dbReference type="EC" id="2.7.1.130"/>
    </reaction>
</comment>
<evidence type="ECO:0000256" key="12">
    <source>
        <dbReference type="ARBA" id="ARBA00029757"/>
    </source>
</evidence>
<keyword evidence="6 13" id="KW-0441">Lipid A biosynthesis</keyword>
<dbReference type="UniPathway" id="UPA00359">
    <property type="reaction ID" value="UER00482"/>
</dbReference>
<evidence type="ECO:0000256" key="13">
    <source>
        <dbReference type="HAMAP-Rule" id="MF_00409"/>
    </source>
</evidence>
<dbReference type="PANTHER" id="PTHR42724:SF1">
    <property type="entry name" value="TETRAACYLDISACCHARIDE 4'-KINASE, MITOCHONDRIAL-RELATED"/>
    <property type="match status" value="1"/>
</dbReference>
<comment type="function">
    <text evidence="1 13">Transfers the gamma-phosphate of ATP to the 4'-position of a tetraacyldisaccharide 1-phosphate intermediate (termed DS-1-P) to form tetraacyldisaccharide 1,4'-bis-phosphate (lipid IVA).</text>
</comment>
<dbReference type="OrthoDB" id="9766423at2"/>
<evidence type="ECO:0000256" key="1">
    <source>
        <dbReference type="ARBA" id="ARBA00002274"/>
    </source>
</evidence>
<keyword evidence="11 13" id="KW-0443">Lipid metabolism</keyword>
<dbReference type="Pfam" id="PF02606">
    <property type="entry name" value="LpxK"/>
    <property type="match status" value="1"/>
</dbReference>
<dbReference type="Proteomes" id="UP000297861">
    <property type="component" value="Unassembled WGS sequence"/>
</dbReference>
<accession>A0A4Y8L631</accession>
<evidence type="ECO:0000256" key="9">
    <source>
        <dbReference type="ARBA" id="ARBA00022777"/>
    </source>
</evidence>
<comment type="caution">
    <text evidence="14">The sequence shown here is derived from an EMBL/GenBank/DDBJ whole genome shotgun (WGS) entry which is preliminary data.</text>
</comment>
<dbReference type="InterPro" id="IPR027417">
    <property type="entry name" value="P-loop_NTPase"/>
</dbReference>
<organism evidence="14 15">
    <name type="scientific">Dysgonomonas capnocytophagoides</name>
    <dbReference type="NCBI Taxonomy" id="45254"/>
    <lineage>
        <taxon>Bacteria</taxon>
        <taxon>Pseudomonadati</taxon>
        <taxon>Bacteroidota</taxon>
        <taxon>Bacteroidia</taxon>
        <taxon>Bacteroidales</taxon>
        <taxon>Dysgonomonadaceae</taxon>
        <taxon>Dysgonomonas</taxon>
    </lineage>
</organism>
<evidence type="ECO:0000256" key="5">
    <source>
        <dbReference type="ARBA" id="ARBA00022516"/>
    </source>
</evidence>
<keyword evidence="5 13" id="KW-0444">Lipid biosynthesis</keyword>
<comment type="similarity">
    <text evidence="13">Belongs to the LpxK family.</text>
</comment>
<evidence type="ECO:0000256" key="7">
    <source>
        <dbReference type="ARBA" id="ARBA00022679"/>
    </source>
</evidence>
<dbReference type="NCBIfam" id="TIGR00682">
    <property type="entry name" value="lpxK"/>
    <property type="match status" value="1"/>
</dbReference>
<dbReference type="EMBL" id="SOML01000002">
    <property type="protein sequence ID" value="TFD98043.1"/>
    <property type="molecule type" value="Genomic_DNA"/>
</dbReference>
<dbReference type="PANTHER" id="PTHR42724">
    <property type="entry name" value="TETRAACYLDISACCHARIDE 4'-KINASE"/>
    <property type="match status" value="1"/>
</dbReference>
<evidence type="ECO:0000256" key="3">
    <source>
        <dbReference type="ARBA" id="ARBA00012071"/>
    </source>
</evidence>
<dbReference type="GO" id="GO:0009029">
    <property type="term" value="F:lipid-A 4'-kinase activity"/>
    <property type="evidence" value="ECO:0007669"/>
    <property type="project" value="UniProtKB-UniRule"/>
</dbReference>
<dbReference type="InterPro" id="IPR003758">
    <property type="entry name" value="LpxK"/>
</dbReference>
<dbReference type="SUPFAM" id="SSF52540">
    <property type="entry name" value="P-loop containing nucleoside triphosphate hydrolases"/>
    <property type="match status" value="1"/>
</dbReference>
<proteinExistence type="inferred from homology"/>
<evidence type="ECO:0000256" key="10">
    <source>
        <dbReference type="ARBA" id="ARBA00022840"/>
    </source>
</evidence>
<evidence type="ECO:0000256" key="6">
    <source>
        <dbReference type="ARBA" id="ARBA00022556"/>
    </source>
</evidence>
<name>A0A4Y8L631_9BACT</name>
<keyword evidence="8 13" id="KW-0547">Nucleotide-binding</keyword>